<evidence type="ECO:0000256" key="12">
    <source>
        <dbReference type="PIRSR" id="PIRSR602401-1"/>
    </source>
</evidence>
<dbReference type="PANTHER" id="PTHR47953:SF16">
    <property type="entry name" value="CYTOCHROME P450 71D8"/>
    <property type="match status" value="1"/>
</dbReference>
<dbReference type="GO" id="GO:0005506">
    <property type="term" value="F:iron ion binding"/>
    <property type="evidence" value="ECO:0007669"/>
    <property type="project" value="InterPro"/>
</dbReference>
<evidence type="ECO:0000256" key="5">
    <source>
        <dbReference type="ARBA" id="ARBA00022723"/>
    </source>
</evidence>
<evidence type="ECO:0000256" key="11">
    <source>
        <dbReference type="ARBA" id="ARBA00023136"/>
    </source>
</evidence>
<keyword evidence="4" id="KW-0812">Transmembrane</keyword>
<evidence type="ECO:0000256" key="7">
    <source>
        <dbReference type="ARBA" id="ARBA00022989"/>
    </source>
</evidence>
<comment type="subcellular location">
    <subcellularLocation>
        <location evidence="1">Membrane</location>
        <topology evidence="1">Single-pass type II membrane protein</topology>
    </subcellularLocation>
</comment>
<dbReference type="PRINTS" id="PR00463">
    <property type="entry name" value="EP450I"/>
</dbReference>
<dbReference type="PROSITE" id="PS00086">
    <property type="entry name" value="CYTOCHROME_P450"/>
    <property type="match status" value="1"/>
</dbReference>
<dbReference type="AlphaFoldDB" id="A0A830BRE8"/>
<dbReference type="SUPFAM" id="SSF48264">
    <property type="entry name" value="Cytochrome P450"/>
    <property type="match status" value="1"/>
</dbReference>
<comment type="similarity">
    <text evidence="2 13">Belongs to the cytochrome P450 family.</text>
</comment>
<sequence>MRDDEEGAAGEIVERLKWNKPKDARSVKLPPGPKMLPIIGNLHHITSLPFRSFRDLSKQYGPIMHFKLGEASAIVVSSPEISKEILKDNDPNYANRGETIAVEIMWYNYTNLVFSPYGEYWRQMRKICILELLSVKSVRSFGSIRNDELSRLIQSIRLSSGKPVNLTENIFSMINSVTCRAMCGTVCIDKVALIKLLKDGLQLAGGFEIADLFPSSKIVSALSWSRRRLVRMRQKIDVILDGIIDEHKQNLLRMAGESEGLARRGNGESGSEDLIDVLLRVKESGELEFPISYDNIKGVLLDLFTAGTDTSSATIDWAMTELMRNPRVMAKAQAEVRQAFQGTRMIEEHDVQKLKYLKLVIKESLRLHPPVPLLPRASRDERVINGYTVPAKTRVLVNCWAMQRDPKYWKNPESFEPERFESQAPDFVGGDFQYLPFGSGRRMCPGINFGLASVEMPLAQFLYSFDWKLPDGVRAEHLDMMELQGITASRKDHLFVVATPYQSLA</sequence>
<protein>
    <submittedName>
        <fullName evidence="14">Premnaspirodiene oxygenase</fullName>
    </submittedName>
</protein>
<dbReference type="PRINTS" id="PR00385">
    <property type="entry name" value="P450"/>
</dbReference>
<dbReference type="GO" id="GO:0016705">
    <property type="term" value="F:oxidoreductase activity, acting on paired donors, with incorporation or reduction of molecular oxygen"/>
    <property type="evidence" value="ECO:0007669"/>
    <property type="project" value="InterPro"/>
</dbReference>
<keyword evidence="10 13" id="KW-0503">Monooxygenase</keyword>
<dbReference type="InterPro" id="IPR017972">
    <property type="entry name" value="Cyt_P450_CS"/>
</dbReference>
<evidence type="ECO:0000256" key="13">
    <source>
        <dbReference type="RuleBase" id="RU000461"/>
    </source>
</evidence>
<dbReference type="FunFam" id="1.10.630.10:FF:000043">
    <property type="entry name" value="Cytochrome P450 99A2"/>
    <property type="match status" value="1"/>
</dbReference>
<keyword evidence="5 12" id="KW-0479">Metal-binding</keyword>
<name>A0A830BRE8_9LAMI</name>
<dbReference type="GO" id="GO:0004497">
    <property type="term" value="F:monooxygenase activity"/>
    <property type="evidence" value="ECO:0007669"/>
    <property type="project" value="UniProtKB-KW"/>
</dbReference>
<evidence type="ECO:0000313" key="15">
    <source>
        <dbReference type="Proteomes" id="UP000653305"/>
    </source>
</evidence>
<evidence type="ECO:0000256" key="3">
    <source>
        <dbReference type="ARBA" id="ARBA00022617"/>
    </source>
</evidence>
<comment type="cofactor">
    <cofactor evidence="12">
        <name>heme</name>
        <dbReference type="ChEBI" id="CHEBI:30413"/>
    </cofactor>
</comment>
<evidence type="ECO:0000256" key="9">
    <source>
        <dbReference type="ARBA" id="ARBA00023004"/>
    </source>
</evidence>
<reference evidence="14" key="1">
    <citation type="submission" date="2020-07" db="EMBL/GenBank/DDBJ databases">
        <title>Ethylene signaling mediates host invasion by parasitic plants.</title>
        <authorList>
            <person name="Yoshida S."/>
        </authorList>
    </citation>
    <scope>NUCLEOTIDE SEQUENCE</scope>
    <source>
        <strain evidence="14">Okayama</strain>
    </source>
</reference>
<dbReference type="InterPro" id="IPR036396">
    <property type="entry name" value="Cyt_P450_sf"/>
</dbReference>
<evidence type="ECO:0000256" key="6">
    <source>
        <dbReference type="ARBA" id="ARBA00022968"/>
    </source>
</evidence>
<organism evidence="14 15">
    <name type="scientific">Phtheirospermum japonicum</name>
    <dbReference type="NCBI Taxonomy" id="374723"/>
    <lineage>
        <taxon>Eukaryota</taxon>
        <taxon>Viridiplantae</taxon>
        <taxon>Streptophyta</taxon>
        <taxon>Embryophyta</taxon>
        <taxon>Tracheophyta</taxon>
        <taxon>Spermatophyta</taxon>
        <taxon>Magnoliopsida</taxon>
        <taxon>eudicotyledons</taxon>
        <taxon>Gunneridae</taxon>
        <taxon>Pentapetalae</taxon>
        <taxon>asterids</taxon>
        <taxon>lamiids</taxon>
        <taxon>Lamiales</taxon>
        <taxon>Orobanchaceae</taxon>
        <taxon>Orobanchaceae incertae sedis</taxon>
        <taxon>Phtheirospermum</taxon>
    </lineage>
</organism>
<keyword evidence="9 12" id="KW-0408">Iron</keyword>
<dbReference type="Gene3D" id="1.10.630.10">
    <property type="entry name" value="Cytochrome P450"/>
    <property type="match status" value="1"/>
</dbReference>
<dbReference type="OrthoDB" id="884314at2759"/>
<dbReference type="InterPro" id="IPR002401">
    <property type="entry name" value="Cyt_P450_E_grp-I"/>
</dbReference>
<evidence type="ECO:0000313" key="14">
    <source>
        <dbReference type="EMBL" id="GFP86335.1"/>
    </source>
</evidence>
<dbReference type="InterPro" id="IPR052306">
    <property type="entry name" value="CYP450_71D"/>
</dbReference>
<dbReference type="EMBL" id="BMAC01000123">
    <property type="protein sequence ID" value="GFP86335.1"/>
    <property type="molecule type" value="Genomic_DNA"/>
</dbReference>
<keyword evidence="7" id="KW-1133">Transmembrane helix</keyword>
<dbReference type="Proteomes" id="UP000653305">
    <property type="component" value="Unassembled WGS sequence"/>
</dbReference>
<evidence type="ECO:0000256" key="4">
    <source>
        <dbReference type="ARBA" id="ARBA00022692"/>
    </source>
</evidence>
<feature type="binding site" description="axial binding residue" evidence="12">
    <location>
        <position position="444"/>
    </location>
    <ligand>
        <name>heme</name>
        <dbReference type="ChEBI" id="CHEBI:30413"/>
    </ligand>
    <ligandPart>
        <name>Fe</name>
        <dbReference type="ChEBI" id="CHEBI:18248"/>
    </ligandPart>
</feature>
<dbReference type="Pfam" id="PF00067">
    <property type="entry name" value="p450"/>
    <property type="match status" value="1"/>
</dbReference>
<evidence type="ECO:0000256" key="2">
    <source>
        <dbReference type="ARBA" id="ARBA00010617"/>
    </source>
</evidence>
<keyword evidence="11" id="KW-0472">Membrane</keyword>
<dbReference type="CDD" id="cd11072">
    <property type="entry name" value="CYP71-like"/>
    <property type="match status" value="1"/>
</dbReference>
<evidence type="ECO:0000256" key="8">
    <source>
        <dbReference type="ARBA" id="ARBA00023002"/>
    </source>
</evidence>
<dbReference type="InterPro" id="IPR001128">
    <property type="entry name" value="Cyt_P450"/>
</dbReference>
<dbReference type="GO" id="GO:0016020">
    <property type="term" value="C:membrane"/>
    <property type="evidence" value="ECO:0007669"/>
    <property type="project" value="UniProtKB-SubCell"/>
</dbReference>
<keyword evidence="15" id="KW-1185">Reference proteome</keyword>
<proteinExistence type="inferred from homology"/>
<gene>
    <name evidence="14" type="ORF">PHJA_000777300</name>
</gene>
<comment type="caution">
    <text evidence="14">The sequence shown here is derived from an EMBL/GenBank/DDBJ whole genome shotgun (WGS) entry which is preliminary data.</text>
</comment>
<keyword evidence="6" id="KW-0735">Signal-anchor</keyword>
<keyword evidence="3 12" id="KW-0349">Heme</keyword>
<dbReference type="PANTHER" id="PTHR47953">
    <property type="entry name" value="OS08G0105600 PROTEIN"/>
    <property type="match status" value="1"/>
</dbReference>
<dbReference type="GO" id="GO:0020037">
    <property type="term" value="F:heme binding"/>
    <property type="evidence" value="ECO:0007669"/>
    <property type="project" value="InterPro"/>
</dbReference>
<keyword evidence="8 13" id="KW-0560">Oxidoreductase</keyword>
<accession>A0A830BRE8</accession>
<evidence type="ECO:0000256" key="1">
    <source>
        <dbReference type="ARBA" id="ARBA00004606"/>
    </source>
</evidence>
<evidence type="ECO:0000256" key="10">
    <source>
        <dbReference type="ARBA" id="ARBA00023033"/>
    </source>
</evidence>